<dbReference type="EMBL" id="AP023322">
    <property type="protein sequence ID" value="BCI64228.1"/>
    <property type="molecule type" value="Genomic_DNA"/>
</dbReference>
<dbReference type="Proteomes" id="UP000594042">
    <property type="component" value="Chromosome"/>
</dbReference>
<dbReference type="Gene3D" id="1.50.10.10">
    <property type="match status" value="1"/>
</dbReference>
<evidence type="ECO:0008006" key="5">
    <source>
        <dbReference type="Google" id="ProtNLM"/>
    </source>
</evidence>
<dbReference type="PANTHER" id="PTHR34987">
    <property type="entry name" value="C, PUTATIVE (AFU_ORTHOLOGUE AFUA_3G02880)-RELATED"/>
    <property type="match status" value="1"/>
</dbReference>
<keyword evidence="4" id="KW-1185">Reference proteome</keyword>
<feature type="domain" description="Alpha-L-rhamnosidase C-terminal" evidence="2">
    <location>
        <begin position="536"/>
        <end position="591"/>
    </location>
</feature>
<evidence type="ECO:0000313" key="4">
    <source>
        <dbReference type="Proteomes" id="UP000594042"/>
    </source>
</evidence>
<evidence type="ECO:0000313" key="3">
    <source>
        <dbReference type="EMBL" id="BCI64228.1"/>
    </source>
</evidence>
<proteinExistence type="predicted"/>
<dbReference type="InterPro" id="IPR012341">
    <property type="entry name" value="6hp_glycosidase-like_sf"/>
</dbReference>
<dbReference type="InterPro" id="IPR035398">
    <property type="entry name" value="Bac_rhamnosid_C"/>
</dbReference>
<protein>
    <recommendedName>
        <fullName evidence="5">Alpha-L-rhamnosidase</fullName>
    </recommendedName>
</protein>
<dbReference type="Pfam" id="PF17389">
    <property type="entry name" value="Bac_rhamnosid6H"/>
    <property type="match status" value="1"/>
</dbReference>
<name>A0A7G1I1F3_9BACT</name>
<accession>A0A7G1I1F3</accession>
<dbReference type="KEGG" id="copr:Cop2CBH44_25810"/>
<dbReference type="InterPro" id="IPR008928">
    <property type="entry name" value="6-hairpin_glycosidase_sf"/>
</dbReference>
<feature type="domain" description="Alpha-L-rhamnosidase six-hairpin glycosidase" evidence="1">
    <location>
        <begin position="209"/>
        <end position="422"/>
    </location>
</feature>
<evidence type="ECO:0000259" key="2">
    <source>
        <dbReference type="Pfam" id="PF17390"/>
    </source>
</evidence>
<dbReference type="PANTHER" id="PTHR34987:SF4">
    <property type="entry name" value="ALPHA-L-RHAMNOSIDASE C-TERMINAL DOMAIN-CONTAINING PROTEIN"/>
    <property type="match status" value="1"/>
</dbReference>
<gene>
    <name evidence="3" type="ORF">Cop2CBH44_25810</name>
</gene>
<evidence type="ECO:0000259" key="1">
    <source>
        <dbReference type="Pfam" id="PF17389"/>
    </source>
</evidence>
<organism evidence="3 4">
    <name type="scientific">Coprobacter secundus subsp. similis</name>
    <dbReference type="NCBI Taxonomy" id="2751153"/>
    <lineage>
        <taxon>Bacteria</taxon>
        <taxon>Pseudomonadati</taxon>
        <taxon>Bacteroidota</taxon>
        <taxon>Bacteroidia</taxon>
        <taxon>Bacteroidales</taxon>
        <taxon>Barnesiellaceae</taxon>
        <taxon>Coprobacter</taxon>
    </lineage>
</organism>
<reference evidence="4" key="1">
    <citation type="submission" date="2020-07" db="EMBL/GenBank/DDBJ databases">
        <title>Complete genome sequencing of Coprobacter sp. strain 2CBH44.</title>
        <authorList>
            <person name="Sakamoto M."/>
            <person name="Murakami T."/>
            <person name="Mori H."/>
        </authorList>
    </citation>
    <scope>NUCLEOTIDE SEQUENCE [LARGE SCALE GENOMIC DNA]</scope>
    <source>
        <strain evidence="4">2CBH44</strain>
    </source>
</reference>
<dbReference type="GO" id="GO:0005975">
    <property type="term" value="P:carbohydrate metabolic process"/>
    <property type="evidence" value="ECO:0007669"/>
    <property type="project" value="InterPro"/>
</dbReference>
<dbReference type="Pfam" id="PF17390">
    <property type="entry name" value="Bac_rhamnosid_C"/>
    <property type="match status" value="1"/>
</dbReference>
<dbReference type="InterPro" id="IPR035396">
    <property type="entry name" value="Bac_rhamnosid6H"/>
</dbReference>
<dbReference type="SUPFAM" id="SSF48208">
    <property type="entry name" value="Six-hairpin glycosidases"/>
    <property type="match status" value="1"/>
</dbReference>
<dbReference type="Gene3D" id="2.60.420.10">
    <property type="entry name" value="Maltose phosphorylase, domain 3"/>
    <property type="match status" value="1"/>
</dbReference>
<sequence length="597" mass="66936">MFSQSEIAMKRFWVYISVLFFVSLHAEPEKKGILPPVFSQKVSELAQFDTRTRAYISPVRIMWTQNEELIAGAENLLLPGNGQATTAKTPKCIFTSKEGKRPSILLDFGCEIQGGLQFVTCKRNVTKPIKIRVRLGESVGEAMCEITPENGATNDHAMRDYIIELPWLGVCEVGNSGFRFVRIDMVEDNVSLPIKEIRACLVYRDIPYLGSFRSSDPRVDSIWLTGAYTLHLNLQEYLVEAPKRDRLVWLGDLHPEVRTALAVFGDNEALSRGLDFARDETPLPGWMNGKCTYSLWWILIHRDYYRYHGNLTYLKEQQPYLGKLLKILISNVDKQGNEHLEKGRFLDWPTSKNKKAVDSGIHALMLMSLDAGAEMMSALGDVGLAEQCSETASRMREVIPEYTASKQSAALAVLAGIVPAEKANKDVIQVGGAKGFSTFYGYYILQAQGLAGDYVGAIQNMKEYWGGMLDLGATTFWEDFDIDWKENASRIDELTPPGKIDVHKTYGDYCYKGYRHSLAHGWASGPTAWLSEYVLGVSIVEPGCKVVKIEPHLGALQWVEGTFPTPYGVIKVRHNRRPDGSVESEVEAPKGIKIIKR</sequence>
<dbReference type="AlphaFoldDB" id="A0A7G1I1F3"/>